<name>A0A2G0CFN2_9BACT</name>
<sequence>MALRYAYNTNGCAHHRLPDALRLIAGAGYEGVALTLDWHHLDPLAADWQAQTEKVGQWLEELGLDCVIETGARYLLNPAVKHEPTLINPTPEGRARRVSFLKRAIDIAGMLGAETVSFWSGVRQPTVHPEVAMEYLVDGLLRVTDYAGEREVSLSLEPEPGMLIETNADYDRLLRTDERLARGLSLALDLGHVWVTGEDIPARAVERYADRLGTVSLEGMNRGVHLHLPPDEGDLEMLPLLQALQDIDFRRLVCLELSRESPRAHRAIPDSLSYLKKLEACIS</sequence>
<dbReference type="InterPro" id="IPR036237">
    <property type="entry name" value="Xyl_isomerase-like_sf"/>
</dbReference>
<protein>
    <submittedName>
        <fullName evidence="2">Xylose isomerase</fullName>
    </submittedName>
</protein>
<dbReference type="AlphaFoldDB" id="A0A2G0CFN2"/>
<dbReference type="SUPFAM" id="SSF51658">
    <property type="entry name" value="Xylose isomerase-like"/>
    <property type="match status" value="1"/>
</dbReference>
<dbReference type="Gene3D" id="3.20.20.150">
    <property type="entry name" value="Divalent-metal-dependent TIM barrel enzymes"/>
    <property type="match status" value="1"/>
</dbReference>
<dbReference type="Proteomes" id="UP000226437">
    <property type="component" value="Unassembled WGS sequence"/>
</dbReference>
<keyword evidence="2" id="KW-0413">Isomerase</keyword>
<comment type="caution">
    <text evidence="2">The sequence shown here is derived from an EMBL/GenBank/DDBJ whole genome shotgun (WGS) entry which is preliminary data.</text>
</comment>
<dbReference type="GO" id="GO:0016853">
    <property type="term" value="F:isomerase activity"/>
    <property type="evidence" value="ECO:0007669"/>
    <property type="project" value="UniProtKB-KW"/>
</dbReference>
<dbReference type="PANTHER" id="PTHR12110:SF52">
    <property type="entry name" value="XYLOSE ISOMERASE"/>
    <property type="match status" value="1"/>
</dbReference>
<evidence type="ECO:0000313" key="2">
    <source>
        <dbReference type="EMBL" id="PHK98786.1"/>
    </source>
</evidence>
<dbReference type="RefSeq" id="WP_099106396.1">
    <property type="nucleotide sequence ID" value="NZ_JAATJF010000001.1"/>
</dbReference>
<gene>
    <name evidence="2" type="ORF">CGL56_10005</name>
</gene>
<proteinExistence type="predicted"/>
<organism evidence="2 3">
    <name type="scientific">Neolewinella marina</name>
    <dbReference type="NCBI Taxonomy" id="438751"/>
    <lineage>
        <taxon>Bacteria</taxon>
        <taxon>Pseudomonadati</taxon>
        <taxon>Bacteroidota</taxon>
        <taxon>Saprospiria</taxon>
        <taxon>Saprospirales</taxon>
        <taxon>Lewinellaceae</taxon>
        <taxon>Neolewinella</taxon>
    </lineage>
</organism>
<dbReference type="Pfam" id="PF01261">
    <property type="entry name" value="AP_endonuc_2"/>
    <property type="match status" value="1"/>
</dbReference>
<accession>A0A2G0CFN2</accession>
<feature type="domain" description="Xylose isomerase-like TIM barrel" evidence="1">
    <location>
        <begin position="22"/>
        <end position="277"/>
    </location>
</feature>
<dbReference type="InterPro" id="IPR013022">
    <property type="entry name" value="Xyl_isomerase-like_TIM-brl"/>
</dbReference>
<reference evidence="2 3" key="1">
    <citation type="submission" date="2017-10" db="EMBL/GenBank/DDBJ databases">
        <title>The draft genome sequence of Lewinella marina KCTC 32374.</title>
        <authorList>
            <person name="Wang K."/>
        </authorList>
    </citation>
    <scope>NUCLEOTIDE SEQUENCE [LARGE SCALE GENOMIC DNA]</scope>
    <source>
        <strain evidence="2 3">MKG-38</strain>
    </source>
</reference>
<dbReference type="EMBL" id="PDLO01000003">
    <property type="protein sequence ID" value="PHK98786.1"/>
    <property type="molecule type" value="Genomic_DNA"/>
</dbReference>
<evidence type="ECO:0000259" key="1">
    <source>
        <dbReference type="Pfam" id="PF01261"/>
    </source>
</evidence>
<keyword evidence="3" id="KW-1185">Reference proteome</keyword>
<evidence type="ECO:0000313" key="3">
    <source>
        <dbReference type="Proteomes" id="UP000226437"/>
    </source>
</evidence>
<dbReference type="InterPro" id="IPR050312">
    <property type="entry name" value="IolE/XylAMocC-like"/>
</dbReference>
<dbReference type="PANTHER" id="PTHR12110">
    <property type="entry name" value="HYDROXYPYRUVATE ISOMERASE"/>
    <property type="match status" value="1"/>
</dbReference>
<dbReference type="OrthoDB" id="9801426at2"/>